<reference evidence="4" key="1">
    <citation type="submission" date="2021-02" db="EMBL/GenBank/DDBJ databases">
        <authorList>
            <person name="Nowell W R."/>
        </authorList>
    </citation>
    <scope>NUCLEOTIDE SEQUENCE</scope>
</reference>
<proteinExistence type="predicted"/>
<evidence type="ECO:0000313" key="5">
    <source>
        <dbReference type="Proteomes" id="UP000663832"/>
    </source>
</evidence>
<dbReference type="Proteomes" id="UP000663877">
    <property type="component" value="Unassembled WGS sequence"/>
</dbReference>
<dbReference type="InterPro" id="IPR003609">
    <property type="entry name" value="Pan_app"/>
</dbReference>
<name>A0A815JGN7_9BILA</name>
<dbReference type="Pfam" id="PF00024">
    <property type="entry name" value="PAN_1"/>
    <property type="match status" value="1"/>
</dbReference>
<dbReference type="EMBL" id="CAJNOI010000183">
    <property type="protein sequence ID" value="CAF1165425.1"/>
    <property type="molecule type" value="Genomic_DNA"/>
</dbReference>
<dbReference type="Proteomes" id="UP000663832">
    <property type="component" value="Unassembled WGS sequence"/>
</dbReference>
<feature type="signal peptide" evidence="1">
    <location>
        <begin position="1"/>
        <end position="26"/>
    </location>
</feature>
<dbReference type="Gene3D" id="2.160.20.20">
    <property type="match status" value="1"/>
</dbReference>
<keyword evidence="5" id="KW-1185">Reference proteome</keyword>
<evidence type="ECO:0000259" key="2">
    <source>
        <dbReference type="Pfam" id="PF00024"/>
    </source>
</evidence>
<feature type="chain" id="PRO_5036227900" description="Apple domain-containing protein" evidence="1">
    <location>
        <begin position="27"/>
        <end position="297"/>
    </location>
</feature>
<sequence length="297" mass="31991">MMTTVKNVRLFRVFIILSLLIIPNNDNHINGHIITEKLNVFANVEYQASTNLSIIGYILVRSSSQCAGQCIQRSLCGTASFNRMTHVCSLFGEPIHIGQLIQHNKMVIFGRTGINSSSTTTGSSSCSAIIPSFGNIWNCINVTTSITVNNIERLYLKHGVAFRSTVSNNITVFIESNANFSTNSAQDITVYIESGGKFQATSGENITAYVQSGATFTITGGGNIMAYLESGAKFSITSGGIITAYLKSNSSFSVASSGNITAYYESGSIRNFLYNAKTEILCSPIIFNYSNVSTGGC</sequence>
<gene>
    <name evidence="3" type="ORF">BJG266_LOCUS24883</name>
    <name evidence="4" type="ORF">QVE165_LOCUS35574</name>
</gene>
<evidence type="ECO:0000313" key="3">
    <source>
        <dbReference type="EMBL" id="CAF1165425.1"/>
    </source>
</evidence>
<dbReference type="OrthoDB" id="10356317at2759"/>
<keyword evidence="1" id="KW-0732">Signal</keyword>
<dbReference type="AlphaFoldDB" id="A0A815JGN7"/>
<dbReference type="InterPro" id="IPR012332">
    <property type="entry name" value="Autotransporter_pectin_lyase_C"/>
</dbReference>
<evidence type="ECO:0000313" key="4">
    <source>
        <dbReference type="EMBL" id="CAF1379508.1"/>
    </source>
</evidence>
<protein>
    <recommendedName>
        <fullName evidence="2">Apple domain-containing protein</fullName>
    </recommendedName>
</protein>
<accession>A0A815JGN7</accession>
<evidence type="ECO:0000256" key="1">
    <source>
        <dbReference type="SAM" id="SignalP"/>
    </source>
</evidence>
<dbReference type="EMBL" id="CAJNOM010000347">
    <property type="protein sequence ID" value="CAF1379508.1"/>
    <property type="molecule type" value="Genomic_DNA"/>
</dbReference>
<feature type="domain" description="Apple" evidence="2">
    <location>
        <begin position="59"/>
        <end position="106"/>
    </location>
</feature>
<organism evidence="4 5">
    <name type="scientific">Adineta steineri</name>
    <dbReference type="NCBI Taxonomy" id="433720"/>
    <lineage>
        <taxon>Eukaryota</taxon>
        <taxon>Metazoa</taxon>
        <taxon>Spiralia</taxon>
        <taxon>Gnathifera</taxon>
        <taxon>Rotifera</taxon>
        <taxon>Eurotatoria</taxon>
        <taxon>Bdelloidea</taxon>
        <taxon>Adinetida</taxon>
        <taxon>Adinetidae</taxon>
        <taxon>Adineta</taxon>
    </lineage>
</organism>
<comment type="caution">
    <text evidence="4">The sequence shown here is derived from an EMBL/GenBank/DDBJ whole genome shotgun (WGS) entry which is preliminary data.</text>
</comment>